<dbReference type="EMBL" id="CP002418">
    <property type="protein sequence ID" value="ADU42711.1"/>
    <property type="molecule type" value="Genomic_DNA"/>
</dbReference>
<evidence type="ECO:0000256" key="2">
    <source>
        <dbReference type="ARBA" id="ARBA00022649"/>
    </source>
</evidence>
<dbReference type="InterPro" id="IPR051803">
    <property type="entry name" value="TA_system_RelE-like_toxin"/>
</dbReference>
<evidence type="ECO:0000256" key="1">
    <source>
        <dbReference type="ARBA" id="ARBA00006226"/>
    </source>
</evidence>
<dbReference type="OrthoDB" id="595470at2"/>
<dbReference type="HOGENOM" id="CLU_147162_11_2_5"/>
<dbReference type="Pfam" id="PF05016">
    <property type="entry name" value="ParE_toxin"/>
    <property type="match status" value="1"/>
</dbReference>
<dbReference type="AlphaFoldDB" id="E6VCK6"/>
<proteinExistence type="inferred from homology"/>
<dbReference type="InterPro" id="IPR007712">
    <property type="entry name" value="RelE/ParE_toxin"/>
</dbReference>
<protein>
    <submittedName>
        <fullName evidence="3">Plasmid stabilization system</fullName>
    </submittedName>
</protein>
<evidence type="ECO:0000313" key="4">
    <source>
        <dbReference type="Proteomes" id="UP000001402"/>
    </source>
</evidence>
<gene>
    <name evidence="3" type="ordered locus">Rpdx1_1085</name>
</gene>
<dbReference type="InterPro" id="IPR035093">
    <property type="entry name" value="RelE/ParE_toxin_dom_sf"/>
</dbReference>
<name>E6VCK6_RHOPX</name>
<sequence>MKVRFTEPALADLSAILAYIAEQSPHGAKRVQVRIRSAIELLCTHPRVGTRTDDAAVRRLVTTPYPYLIFYEVGADEITIHAVRHAARDPNLPSRSE</sequence>
<dbReference type="BioCyc" id="RPAL652103:RPDX1_RS05365-MONOMER"/>
<comment type="similarity">
    <text evidence="1">Belongs to the RelE toxin family.</text>
</comment>
<dbReference type="eggNOG" id="COG3668">
    <property type="taxonomic scope" value="Bacteria"/>
</dbReference>
<dbReference type="STRING" id="652103.Rpdx1_1085"/>
<keyword evidence="2" id="KW-1277">Toxin-antitoxin system</keyword>
<dbReference type="Proteomes" id="UP000001402">
    <property type="component" value="Chromosome"/>
</dbReference>
<organism evidence="3 4">
    <name type="scientific">Rhodopseudomonas palustris (strain DX-1)</name>
    <dbReference type="NCBI Taxonomy" id="652103"/>
    <lineage>
        <taxon>Bacteria</taxon>
        <taxon>Pseudomonadati</taxon>
        <taxon>Pseudomonadota</taxon>
        <taxon>Alphaproteobacteria</taxon>
        <taxon>Hyphomicrobiales</taxon>
        <taxon>Nitrobacteraceae</taxon>
        <taxon>Rhodopseudomonas</taxon>
    </lineage>
</organism>
<accession>E6VCK6</accession>
<evidence type="ECO:0000313" key="3">
    <source>
        <dbReference type="EMBL" id="ADU42711.1"/>
    </source>
</evidence>
<dbReference type="Gene3D" id="3.30.2310.20">
    <property type="entry name" value="RelE-like"/>
    <property type="match status" value="1"/>
</dbReference>
<reference evidence="3" key="1">
    <citation type="submission" date="2010-12" db="EMBL/GenBank/DDBJ databases">
        <title>Complete sequence of Rhodopseudomonas palustris DX-1.</title>
        <authorList>
            <consortium name="US DOE Joint Genome Institute"/>
            <person name="Lucas S."/>
            <person name="Copeland A."/>
            <person name="Lapidus A."/>
            <person name="Cheng J.-F."/>
            <person name="Goodwin L."/>
            <person name="Pitluck S."/>
            <person name="Misra M."/>
            <person name="Chertkov O."/>
            <person name="Detter J.C."/>
            <person name="Han C."/>
            <person name="Tapia R."/>
            <person name="Land M."/>
            <person name="Hauser L."/>
            <person name="Kyrpides N."/>
            <person name="Ivanova N."/>
            <person name="Ovchinnikova G."/>
            <person name="Logan B."/>
            <person name="Oda Y."/>
            <person name="Harwood C."/>
            <person name="Woyke T."/>
        </authorList>
    </citation>
    <scope>NUCLEOTIDE SEQUENCE [LARGE SCALE GENOMIC DNA]</scope>
    <source>
        <strain evidence="3">DX-1</strain>
    </source>
</reference>
<dbReference type="PANTHER" id="PTHR33755">
    <property type="entry name" value="TOXIN PARE1-RELATED"/>
    <property type="match status" value="1"/>
</dbReference>
<dbReference type="KEGG" id="rpx:Rpdx1_1085"/>